<keyword evidence="3" id="KW-0949">S-adenosyl-L-methionine</keyword>
<evidence type="ECO:0000256" key="3">
    <source>
        <dbReference type="ARBA" id="ARBA00022691"/>
    </source>
</evidence>
<proteinExistence type="predicted"/>
<accession>A0A8T0IJX2</accession>
<gene>
    <name evidence="6" type="ORF">KC19_3G117200</name>
</gene>
<dbReference type="Proteomes" id="UP000822688">
    <property type="component" value="Chromosome 3"/>
</dbReference>
<dbReference type="CDD" id="cd19179">
    <property type="entry name" value="SET_RBCMT"/>
    <property type="match status" value="1"/>
</dbReference>
<dbReference type="PANTHER" id="PTHR13271">
    <property type="entry name" value="UNCHARACTERIZED PUTATIVE METHYLTRANSFERASE"/>
    <property type="match status" value="1"/>
</dbReference>
<sequence>MSIMHCDIGLAACGQTQLHLKPLGFLSSSSCRQLGGHRRLGQRTAFLAGPASPRLVLNRLICRCQSSNGSTSTKESRISTSDIKVERLRKWLKSLNHDDCNLKLKRCAQESSGSGYGAFAGPGGVAKGSVIVKVPRKALMTDETARQCQDIGPLVKKGNLSPWQAMCLHLLYERARGEASFWYPYIAVLPTELELIGTHPMLWPQKMRQEWLEGSPMLEVTEGRLAICREDHEAILLAGAEKLVPGEHGSEPISITETAVQWAATMLLSRSFSLNLQNQKKRARSFVEETVALVPWADMLNHSSAAGRESCLVYDPRSGVATLQAHCTYSEGQQVFDSYGPNCSPSKLLLDYGFVDEENTKYAVDLPASVLGPVNSIANELLLEAVGLPLDGAVFSLTSAGVDESVMAWTRAVVATRQELYDAGWREGVRERAAGYPSAATVMFRFSRPISRDNEDEVLRRLQATCDYLLQKYPTTYEEDVDMLATPGAKAIPWGRKQAMRALMSEKLALKATQQNIQRTLNKLRSGWERGSDANDQSSSCNCNESGFGQAQVW</sequence>
<evidence type="ECO:0000256" key="2">
    <source>
        <dbReference type="ARBA" id="ARBA00022679"/>
    </source>
</evidence>
<dbReference type="InterPro" id="IPR050600">
    <property type="entry name" value="SETD3_SETD6_MTase"/>
</dbReference>
<dbReference type="InterPro" id="IPR046341">
    <property type="entry name" value="SET_dom_sf"/>
</dbReference>
<keyword evidence="2" id="KW-0808">Transferase</keyword>
<evidence type="ECO:0000256" key="4">
    <source>
        <dbReference type="SAM" id="MobiDB-lite"/>
    </source>
</evidence>
<feature type="compositionally biased region" description="Polar residues" evidence="4">
    <location>
        <begin position="534"/>
        <end position="554"/>
    </location>
</feature>
<dbReference type="InterPro" id="IPR036464">
    <property type="entry name" value="Rubisco_LSMT_subst-bd_sf"/>
</dbReference>
<dbReference type="SUPFAM" id="SSF82199">
    <property type="entry name" value="SET domain"/>
    <property type="match status" value="1"/>
</dbReference>
<feature type="domain" description="Rubisco LSMT substrate-binding" evidence="5">
    <location>
        <begin position="383"/>
        <end position="507"/>
    </location>
</feature>
<dbReference type="GO" id="GO:0032259">
    <property type="term" value="P:methylation"/>
    <property type="evidence" value="ECO:0007669"/>
    <property type="project" value="UniProtKB-KW"/>
</dbReference>
<dbReference type="EMBL" id="CM026423">
    <property type="protein sequence ID" value="KAG0583201.1"/>
    <property type="molecule type" value="Genomic_DNA"/>
</dbReference>
<dbReference type="Gene3D" id="3.90.1410.10">
    <property type="entry name" value="set domain protein methyltransferase, domain 1"/>
    <property type="match status" value="1"/>
</dbReference>
<dbReference type="InterPro" id="IPR044431">
    <property type="entry name" value="SET_RBCMT"/>
</dbReference>
<dbReference type="Pfam" id="PF09273">
    <property type="entry name" value="Rubis-subs-bind"/>
    <property type="match status" value="1"/>
</dbReference>
<keyword evidence="1" id="KW-0489">Methyltransferase</keyword>
<dbReference type="InterPro" id="IPR015353">
    <property type="entry name" value="Rubisco_LSMT_subst-bd"/>
</dbReference>
<dbReference type="GO" id="GO:0016279">
    <property type="term" value="F:protein-lysine N-methyltransferase activity"/>
    <property type="evidence" value="ECO:0007669"/>
    <property type="project" value="InterPro"/>
</dbReference>
<reference evidence="6" key="1">
    <citation type="submission" date="2020-06" db="EMBL/GenBank/DDBJ databases">
        <title>WGS assembly of Ceratodon purpureus strain R40.</title>
        <authorList>
            <person name="Carey S.B."/>
            <person name="Jenkins J."/>
            <person name="Shu S."/>
            <person name="Lovell J.T."/>
            <person name="Sreedasyam A."/>
            <person name="Maumus F."/>
            <person name="Tiley G.P."/>
            <person name="Fernandez-Pozo N."/>
            <person name="Barry K."/>
            <person name="Chen C."/>
            <person name="Wang M."/>
            <person name="Lipzen A."/>
            <person name="Daum C."/>
            <person name="Saski C.A."/>
            <person name="Payton A.C."/>
            <person name="Mcbreen J.C."/>
            <person name="Conrad R.E."/>
            <person name="Kollar L.M."/>
            <person name="Olsson S."/>
            <person name="Huttunen S."/>
            <person name="Landis J.B."/>
            <person name="Wickett N.J."/>
            <person name="Johnson M.G."/>
            <person name="Rensing S.A."/>
            <person name="Grimwood J."/>
            <person name="Schmutz J."/>
            <person name="Mcdaniel S.F."/>
        </authorList>
    </citation>
    <scope>NUCLEOTIDE SEQUENCE</scope>
    <source>
        <strain evidence="6">R40</strain>
    </source>
</reference>
<protein>
    <recommendedName>
        <fullName evidence="5">Rubisco LSMT substrate-binding domain-containing protein</fullName>
    </recommendedName>
</protein>
<name>A0A8T0IJX2_CERPU</name>
<dbReference type="SUPFAM" id="SSF81822">
    <property type="entry name" value="RuBisCo LSMT C-terminal, substrate-binding domain"/>
    <property type="match status" value="1"/>
</dbReference>
<feature type="region of interest" description="Disordered" evidence="4">
    <location>
        <begin position="528"/>
        <end position="554"/>
    </location>
</feature>
<keyword evidence="7" id="KW-1185">Reference proteome</keyword>
<dbReference type="Gene3D" id="3.90.1420.10">
    <property type="entry name" value="Rubisco LSMT, substrate-binding domain"/>
    <property type="match status" value="1"/>
</dbReference>
<comment type="caution">
    <text evidence="6">The sequence shown here is derived from an EMBL/GenBank/DDBJ whole genome shotgun (WGS) entry which is preliminary data.</text>
</comment>
<evidence type="ECO:0000256" key="1">
    <source>
        <dbReference type="ARBA" id="ARBA00022603"/>
    </source>
</evidence>
<dbReference type="PANTHER" id="PTHR13271:SF145">
    <property type="entry name" value="SET DOMAIN-CONTAINING PROTEIN"/>
    <property type="match status" value="1"/>
</dbReference>
<organism evidence="6 7">
    <name type="scientific">Ceratodon purpureus</name>
    <name type="common">Fire moss</name>
    <name type="synonym">Dicranum purpureum</name>
    <dbReference type="NCBI Taxonomy" id="3225"/>
    <lineage>
        <taxon>Eukaryota</taxon>
        <taxon>Viridiplantae</taxon>
        <taxon>Streptophyta</taxon>
        <taxon>Embryophyta</taxon>
        <taxon>Bryophyta</taxon>
        <taxon>Bryophytina</taxon>
        <taxon>Bryopsida</taxon>
        <taxon>Dicranidae</taxon>
        <taxon>Pseudoditrichales</taxon>
        <taxon>Ditrichaceae</taxon>
        <taxon>Ceratodon</taxon>
    </lineage>
</organism>
<evidence type="ECO:0000259" key="5">
    <source>
        <dbReference type="Pfam" id="PF09273"/>
    </source>
</evidence>
<evidence type="ECO:0000313" key="6">
    <source>
        <dbReference type="EMBL" id="KAG0583201.1"/>
    </source>
</evidence>
<dbReference type="AlphaFoldDB" id="A0A8T0IJX2"/>
<evidence type="ECO:0000313" key="7">
    <source>
        <dbReference type="Proteomes" id="UP000822688"/>
    </source>
</evidence>